<dbReference type="InterPro" id="IPR019480">
    <property type="entry name" value="Dihydroorotate_DH_Fe-S-bd"/>
</dbReference>
<accession>I4D0Z9</accession>
<dbReference type="GO" id="GO:0050660">
    <property type="term" value="F:flavin adenine dinucleotide binding"/>
    <property type="evidence" value="ECO:0007669"/>
    <property type="project" value="InterPro"/>
</dbReference>
<dbReference type="GO" id="GO:0006221">
    <property type="term" value="P:pyrimidine nucleotide biosynthetic process"/>
    <property type="evidence" value="ECO:0007669"/>
    <property type="project" value="InterPro"/>
</dbReference>
<dbReference type="AlphaFoldDB" id="I4D0Z9"/>
<keyword evidence="1" id="KW-0411">Iron-sulfur</keyword>
<dbReference type="EMBL" id="CP003639">
    <property type="protein sequence ID" value="AFM39473.1"/>
    <property type="molecule type" value="Genomic_DNA"/>
</dbReference>
<dbReference type="InterPro" id="IPR017938">
    <property type="entry name" value="Riboflavin_synthase-like_b-brl"/>
</dbReference>
<feature type="binding site" evidence="1">
    <location>
        <position position="246"/>
    </location>
    <ligand>
        <name>[2Fe-2S] cluster</name>
        <dbReference type="ChEBI" id="CHEBI:190135"/>
    </ligand>
</feature>
<dbReference type="Pfam" id="PF00175">
    <property type="entry name" value="NAD_binding_1"/>
    <property type="match status" value="1"/>
</dbReference>
<dbReference type="STRING" id="646529.Desaci_0406"/>
<dbReference type="OrthoDB" id="9796486at2"/>
<dbReference type="CDD" id="cd06221">
    <property type="entry name" value="sulfite_reductase_like"/>
    <property type="match status" value="1"/>
</dbReference>
<reference evidence="3 4" key="1">
    <citation type="journal article" date="2012" name="J. Bacteriol.">
        <title>Complete genome sequences of Desulfosporosinus orientis DSM765T, Desulfosporosinus youngiae DSM17734T, Desulfosporosinus meridiei DSM13257T, and Desulfosporosinus acidiphilus DSM22704T.</title>
        <authorList>
            <person name="Pester M."/>
            <person name="Brambilla E."/>
            <person name="Alazard D."/>
            <person name="Rattei T."/>
            <person name="Weinmaier T."/>
            <person name="Han J."/>
            <person name="Lucas S."/>
            <person name="Lapidus A."/>
            <person name="Cheng J.F."/>
            <person name="Goodwin L."/>
            <person name="Pitluck S."/>
            <person name="Peters L."/>
            <person name="Ovchinnikova G."/>
            <person name="Teshima H."/>
            <person name="Detter J.C."/>
            <person name="Han C.S."/>
            <person name="Tapia R."/>
            <person name="Land M.L."/>
            <person name="Hauser L."/>
            <person name="Kyrpides N.C."/>
            <person name="Ivanova N.N."/>
            <person name="Pagani I."/>
            <person name="Huntmann M."/>
            <person name="Wei C.L."/>
            <person name="Davenport K.W."/>
            <person name="Daligault H."/>
            <person name="Chain P.S."/>
            <person name="Chen A."/>
            <person name="Mavromatis K."/>
            <person name="Markowitz V."/>
            <person name="Szeto E."/>
            <person name="Mikhailova N."/>
            <person name="Pati A."/>
            <person name="Wagner M."/>
            <person name="Woyke T."/>
            <person name="Ollivier B."/>
            <person name="Klenk H.P."/>
            <person name="Spring S."/>
            <person name="Loy A."/>
        </authorList>
    </citation>
    <scope>NUCLEOTIDE SEQUENCE [LARGE SCALE GENOMIC DNA]</scope>
    <source>
        <strain evidence="4">DSM 22704 / JCM 16185 / SJ4</strain>
    </source>
</reference>
<dbReference type="GO" id="GO:0051537">
    <property type="term" value="F:2 iron, 2 sulfur cluster binding"/>
    <property type="evidence" value="ECO:0007669"/>
    <property type="project" value="UniProtKB-KW"/>
</dbReference>
<name>I4D0Z9_DESAJ</name>
<feature type="binding site" evidence="1">
    <location>
        <position position="257"/>
    </location>
    <ligand>
        <name>[2Fe-2S] cluster</name>
        <dbReference type="ChEBI" id="CHEBI:190135"/>
    </ligand>
</feature>
<dbReference type="InterPro" id="IPR012165">
    <property type="entry name" value="Cyt_c3_hydrogenase_gsu"/>
</dbReference>
<protein>
    <submittedName>
        <fullName evidence="3">Sulfite reductase, subunit B</fullName>
    </submittedName>
</protein>
<sequence>MVKNNYLPFKARILAKYQQTELDWTYRLECQAEPVSGQFMEVSLPGVGECPISISDFGEGYIEMTIRRVGKVTEGIDKLAPGDYLFLRGPYGNGFPLESFYDKHLIIAAGGTGLAPVKSVINHFYAQPELLKRCEILTGFKTPTDVLFKSDLEKWSQTFRVEVTVDKLDEFGNLEVIADSCTRRTGLITSLIPDVQIPSLEDVRVIIVGPPVMMKFTAQEFLCRGLAKENIWVSFERKMSCGLGKCGHCKIDETYVCLEGPVFNFTKAQTLLD</sequence>
<feature type="domain" description="FAD-binding FR-type" evidence="2">
    <location>
        <begin position="6"/>
        <end position="97"/>
    </location>
</feature>
<dbReference type="Gene3D" id="3.40.50.80">
    <property type="entry name" value="Nucleotide-binding domain of ferredoxin-NADP reductase (FNR) module"/>
    <property type="match status" value="1"/>
</dbReference>
<dbReference type="InterPro" id="IPR039261">
    <property type="entry name" value="FNR_nucleotide-bd"/>
</dbReference>
<dbReference type="InterPro" id="IPR017927">
    <property type="entry name" value="FAD-bd_FR_type"/>
</dbReference>
<keyword evidence="4" id="KW-1185">Reference proteome</keyword>
<dbReference type="Gene3D" id="2.40.30.10">
    <property type="entry name" value="Translation factors"/>
    <property type="match status" value="1"/>
</dbReference>
<evidence type="ECO:0000313" key="4">
    <source>
        <dbReference type="Proteomes" id="UP000002892"/>
    </source>
</evidence>
<dbReference type="PRINTS" id="PR00406">
    <property type="entry name" value="CYTB5RDTASE"/>
</dbReference>
<dbReference type="PANTHER" id="PTHR43513:SF1">
    <property type="entry name" value="ANAEROBIC SULFITE REDUCTASE SUBUNIT B"/>
    <property type="match status" value="1"/>
</dbReference>
<evidence type="ECO:0000313" key="3">
    <source>
        <dbReference type="EMBL" id="AFM39473.1"/>
    </source>
</evidence>
<dbReference type="RefSeq" id="WP_014825486.1">
    <property type="nucleotide sequence ID" value="NC_018068.1"/>
</dbReference>
<keyword evidence="1" id="KW-0479">Metal-binding</keyword>
<dbReference type="NCBIfam" id="TIGR02911">
    <property type="entry name" value="sulfite_red_B"/>
    <property type="match status" value="1"/>
</dbReference>
<dbReference type="GO" id="GO:0016491">
    <property type="term" value="F:oxidoreductase activity"/>
    <property type="evidence" value="ECO:0007669"/>
    <property type="project" value="InterPro"/>
</dbReference>
<dbReference type="InterPro" id="IPR050353">
    <property type="entry name" value="PyrK_electron_transfer"/>
</dbReference>
<evidence type="ECO:0000256" key="1">
    <source>
        <dbReference type="PIRSR" id="PIRSR006816-2"/>
    </source>
</evidence>
<dbReference type="InterPro" id="IPR014260">
    <property type="entry name" value="Sulphite_reductase_B"/>
</dbReference>
<dbReference type="PANTHER" id="PTHR43513">
    <property type="entry name" value="DIHYDROOROTATE DEHYDROGENASE B (NAD(+)), ELECTRON TRANSFER SUBUNIT"/>
    <property type="match status" value="1"/>
</dbReference>
<dbReference type="PIRSF" id="PIRSF006816">
    <property type="entry name" value="Cyc3_hyd_g"/>
    <property type="match status" value="1"/>
</dbReference>
<feature type="binding site" evidence="1">
    <location>
        <position position="249"/>
    </location>
    <ligand>
        <name>[2Fe-2S] cluster</name>
        <dbReference type="ChEBI" id="CHEBI:190135"/>
    </ligand>
</feature>
<organism evidence="3 4">
    <name type="scientific">Desulfosporosinus acidiphilus (strain DSM 22704 / JCM 16185 / SJ4)</name>
    <dbReference type="NCBI Taxonomy" id="646529"/>
    <lineage>
        <taxon>Bacteria</taxon>
        <taxon>Bacillati</taxon>
        <taxon>Bacillota</taxon>
        <taxon>Clostridia</taxon>
        <taxon>Eubacteriales</taxon>
        <taxon>Desulfitobacteriaceae</taxon>
        <taxon>Desulfosporosinus</taxon>
    </lineage>
</organism>
<evidence type="ECO:0000259" key="2">
    <source>
        <dbReference type="PROSITE" id="PS51384"/>
    </source>
</evidence>
<dbReference type="PROSITE" id="PS51384">
    <property type="entry name" value="FAD_FR"/>
    <property type="match status" value="1"/>
</dbReference>
<dbReference type="KEGG" id="dai:Desaci_0406"/>
<dbReference type="GO" id="GO:0046872">
    <property type="term" value="F:metal ion binding"/>
    <property type="evidence" value="ECO:0007669"/>
    <property type="project" value="UniProtKB-KW"/>
</dbReference>
<keyword evidence="1" id="KW-0001">2Fe-2S</keyword>
<comment type="cofactor">
    <cofactor evidence="1">
        <name>[2Fe-2S] cluster</name>
        <dbReference type="ChEBI" id="CHEBI:190135"/>
    </cofactor>
    <text evidence="1">Binds 1 [2Fe-2S] cluster per subunit.</text>
</comment>
<dbReference type="Proteomes" id="UP000002892">
    <property type="component" value="Chromosome"/>
</dbReference>
<proteinExistence type="predicted"/>
<dbReference type="HOGENOM" id="CLU_003827_1_1_9"/>
<dbReference type="SUPFAM" id="SSF52343">
    <property type="entry name" value="Ferredoxin reductase-like, C-terminal NADP-linked domain"/>
    <property type="match status" value="1"/>
</dbReference>
<dbReference type="InterPro" id="IPR001433">
    <property type="entry name" value="OxRdtase_FAD/NAD-bd"/>
</dbReference>
<dbReference type="Pfam" id="PF10418">
    <property type="entry name" value="DHODB_Fe-S_bind"/>
    <property type="match status" value="1"/>
</dbReference>
<gene>
    <name evidence="3" type="ordered locus">Desaci_0406</name>
</gene>
<keyword evidence="1" id="KW-0408">Iron</keyword>
<feature type="binding site" evidence="1">
    <location>
        <position position="241"/>
    </location>
    <ligand>
        <name>[2Fe-2S] cluster</name>
        <dbReference type="ChEBI" id="CHEBI:190135"/>
    </ligand>
</feature>
<dbReference type="eggNOG" id="COG0543">
    <property type="taxonomic scope" value="Bacteria"/>
</dbReference>
<dbReference type="SUPFAM" id="SSF63380">
    <property type="entry name" value="Riboflavin synthase domain-like"/>
    <property type="match status" value="1"/>
</dbReference>